<reference evidence="1" key="1">
    <citation type="submission" date="2023-02" db="EMBL/GenBank/DDBJ databases">
        <title>Tahibacter soli sp. nov. isolated from soil.</title>
        <authorList>
            <person name="Baek J.H."/>
            <person name="Lee J.K."/>
            <person name="Choi D.G."/>
            <person name="Jeon C.O."/>
        </authorList>
    </citation>
    <scope>NUCLEOTIDE SEQUENCE</scope>
    <source>
        <strain evidence="1">BL</strain>
    </source>
</reference>
<accession>A0A9X3YM36</accession>
<comment type="caution">
    <text evidence="1">The sequence shown here is derived from an EMBL/GenBank/DDBJ whole genome shotgun (WGS) entry which is preliminary data.</text>
</comment>
<evidence type="ECO:0000313" key="2">
    <source>
        <dbReference type="Proteomes" id="UP001139971"/>
    </source>
</evidence>
<keyword evidence="2" id="KW-1185">Reference proteome</keyword>
<dbReference type="EMBL" id="JAOVZO020000018">
    <property type="protein sequence ID" value="MDC8013745.1"/>
    <property type="molecule type" value="Genomic_DNA"/>
</dbReference>
<dbReference type="AlphaFoldDB" id="A0A9X3YM36"/>
<name>A0A9X3YM36_9GAMM</name>
<proteinExistence type="predicted"/>
<dbReference type="Proteomes" id="UP001139971">
    <property type="component" value="Unassembled WGS sequence"/>
</dbReference>
<protein>
    <submittedName>
        <fullName evidence="1">Uncharacterized protein</fullName>
    </submittedName>
</protein>
<evidence type="ECO:0000313" key="1">
    <source>
        <dbReference type="EMBL" id="MDC8013745.1"/>
    </source>
</evidence>
<sequence length="119" mass="13219">MTEPEVPSEEFAKWRTFAQEKQSIAAMLRQAMEVHGIEAHRAGWVAADIYAEKITLDDIQQIWKWKIGGRDSGFSDEEIDVLLSHLLQDGGLSGCQPSVNGSSGHSRFGKFLRNSTAIT</sequence>
<organism evidence="1 2">
    <name type="scientific">Tahibacter soli</name>
    <dbReference type="NCBI Taxonomy" id="2983605"/>
    <lineage>
        <taxon>Bacteria</taxon>
        <taxon>Pseudomonadati</taxon>
        <taxon>Pseudomonadota</taxon>
        <taxon>Gammaproteobacteria</taxon>
        <taxon>Lysobacterales</taxon>
        <taxon>Rhodanobacteraceae</taxon>
        <taxon>Tahibacter</taxon>
    </lineage>
</organism>
<gene>
    <name evidence="1" type="ORF">OD750_014480</name>
</gene>
<dbReference type="RefSeq" id="WP_263544601.1">
    <property type="nucleotide sequence ID" value="NZ_JAOVZO020000018.1"/>
</dbReference>